<organism evidence="4 5">
    <name type="scientific">Rhinocladiella mackenziei CBS 650.93</name>
    <dbReference type="NCBI Taxonomy" id="1442369"/>
    <lineage>
        <taxon>Eukaryota</taxon>
        <taxon>Fungi</taxon>
        <taxon>Dikarya</taxon>
        <taxon>Ascomycota</taxon>
        <taxon>Pezizomycotina</taxon>
        <taxon>Eurotiomycetes</taxon>
        <taxon>Chaetothyriomycetidae</taxon>
        <taxon>Chaetothyriales</taxon>
        <taxon>Herpotrichiellaceae</taxon>
        <taxon>Rhinocladiella</taxon>
    </lineage>
</organism>
<evidence type="ECO:0000313" key="4">
    <source>
        <dbReference type="EMBL" id="KIX09610.1"/>
    </source>
</evidence>
<accession>A0A0D2JJK1</accession>
<dbReference type="GeneID" id="25288761"/>
<evidence type="ECO:0000313" key="5">
    <source>
        <dbReference type="Proteomes" id="UP000053617"/>
    </source>
</evidence>
<dbReference type="HOGENOM" id="CLU_001366_2_0_1"/>
<dbReference type="GO" id="GO:0030422">
    <property type="term" value="P:siRNA processing"/>
    <property type="evidence" value="ECO:0007669"/>
    <property type="project" value="TreeGrafter"/>
</dbReference>
<dbReference type="GO" id="GO:0003723">
    <property type="term" value="F:RNA binding"/>
    <property type="evidence" value="ECO:0007669"/>
    <property type="project" value="UniProtKB-KW"/>
</dbReference>
<dbReference type="EC" id="2.7.7.48" evidence="1"/>
<dbReference type="InterPro" id="IPR057503">
    <property type="entry name" value="PH_RdRP"/>
</dbReference>
<dbReference type="Pfam" id="PF05183">
    <property type="entry name" value="RdRP"/>
    <property type="match status" value="1"/>
</dbReference>
<reference evidence="4 5" key="1">
    <citation type="submission" date="2015-01" db="EMBL/GenBank/DDBJ databases">
        <title>The Genome Sequence of Rhinocladiella mackenzie CBS 650.93.</title>
        <authorList>
            <consortium name="The Broad Institute Genomics Platform"/>
            <person name="Cuomo C."/>
            <person name="de Hoog S."/>
            <person name="Gorbushina A."/>
            <person name="Stielow B."/>
            <person name="Teixiera M."/>
            <person name="Abouelleil A."/>
            <person name="Chapman S.B."/>
            <person name="Priest M."/>
            <person name="Young S.K."/>
            <person name="Wortman J."/>
            <person name="Nusbaum C."/>
            <person name="Birren B."/>
        </authorList>
    </citation>
    <scope>NUCLEOTIDE SEQUENCE [LARGE SCALE GENOMIC DNA]</scope>
    <source>
        <strain evidence="4 5">CBS 650.93</strain>
    </source>
</reference>
<name>A0A0D2JJK1_9EURO</name>
<keyword evidence="1" id="KW-0548">Nucleotidyltransferase</keyword>
<dbReference type="PANTHER" id="PTHR23079">
    <property type="entry name" value="RNA-DEPENDENT RNA POLYMERASE"/>
    <property type="match status" value="1"/>
</dbReference>
<evidence type="ECO:0000259" key="3">
    <source>
        <dbReference type="Pfam" id="PF25358"/>
    </source>
</evidence>
<feature type="domain" description="RdRP-like PH" evidence="3">
    <location>
        <begin position="133"/>
        <end position="296"/>
    </location>
</feature>
<dbReference type="VEuPathDB" id="FungiDB:Z518_00690"/>
<dbReference type="RefSeq" id="XP_013276746.1">
    <property type="nucleotide sequence ID" value="XM_013421292.1"/>
</dbReference>
<dbReference type="GO" id="GO:0003968">
    <property type="term" value="F:RNA-directed RNA polymerase activity"/>
    <property type="evidence" value="ECO:0007669"/>
    <property type="project" value="UniProtKB-KW"/>
</dbReference>
<dbReference type="Proteomes" id="UP000053617">
    <property type="component" value="Unassembled WGS sequence"/>
</dbReference>
<evidence type="ECO:0000256" key="1">
    <source>
        <dbReference type="RuleBase" id="RU363098"/>
    </source>
</evidence>
<dbReference type="STRING" id="1442369.A0A0D2JJK1"/>
<dbReference type="PANTHER" id="PTHR23079:SF17">
    <property type="entry name" value="RNA-DEPENDENT RNA POLYMERASE"/>
    <property type="match status" value="1"/>
</dbReference>
<proteinExistence type="inferred from homology"/>
<gene>
    <name evidence="4" type="ORF">Z518_00690</name>
</gene>
<dbReference type="InterPro" id="IPR007855">
    <property type="entry name" value="RDRP"/>
</dbReference>
<sequence>MEVVIQGVPERTTQKQLRDYFRPVCDHLSIDDWDCQKKKNKPFASLTFLSREDGQKFCSRHGSSRNGLHGSPIPSRTPLFFKGLPLFCSPGCKKPDIHMLKSLEMEAKTRQKKRHLEQNMSTTVSSIRDVPLKLRSILCGLWEYQGSNLVFMAHSNWIGKTVKVGARKITVHVGPGHRIDIPFSTIQAIVLENSLQYAITLTLTEAPYSFRNIDIGSTTPLSDTASLIQPMRQLNLRSGPSRARVPGLDSAHEAIAGSCLVYRLVLETTDEHVDLLSNVRGIPPIVRHHVQVHAPDRLHASQICELVEVLEDSYVQIPFVVKYQLQRLAQNSFLPPRVVLALLPEVANLLSDGKIPCWVSAIRLLFQQLPFPGVETESGDFQVDTLISLLIKNAAQSDNRDHYEDDSRRSEQMARIHRVTVTPAGIYLYGPDWESKNRVLRKYPANHDYFLRVQFCEEDGSQVRFNPDVSNKIIFHDRFKKILNHGIRIGGRRFSFLGFSHSSLRQQSCWFMAPFLYNGLTLSDRMLIRNLGDFSHIRCTAKCAARIGQAFSETPTAIRLAPGVAQRMNDVERNGRVFSDGVGTVSMSVLRRIWAGLPSTRKFKPTVFQIRYSGAKGMIALDSRLRGEAMFLRPSMIKFGGSSSTDIEICGGAYKPLPFFLNQQSIKILEDMGVKDEFFFHHQKKEIDRLRRVNSSSKHASEFLKSQGIGDRIQLPWFVQKLKTMNLSFQQDSFLRDVLEIAILVELRALKYKARIPVKDGYTLFGIMDETRILNEGQIFCIVEDDDGVRVITGDNILITRSPALHPGDIQRVNAVSVPSDSPLMQLRNCICFSQKGARDLPSQLGGGDLDGDLYQILFDRRATPKETFPAAQYPKQNPIDLGRPVNREDMTDFFIEFMETDQLGRISNQHKIFADQKKLGTRDRDCLTLAEMASTAVDFSKSGIPVDMTKLPRSNRYRPDFMAPGPYCVVEKGQPLSFDAFPENDNRDDEDEDDTPRYRYYESDKILGKLYRAIDEQEILSDIRQREVVYANGTGTPESRRTTVLHTIWAHVQDQCRLFQWMHHLEVARGIRDEYEECIQNIAYEYSNQPSPPLTEREVFIGNILGRTGAQAKKQHEWSVKMKERFNDELNYIVNRIVKDGPNKAQESLERSMACLQVALEKDLGGSKRRENLVSFGYVAAAICLKEMERMFG</sequence>
<dbReference type="InterPro" id="IPR057596">
    <property type="entry name" value="RDRP_core"/>
</dbReference>
<dbReference type="InterPro" id="IPR035979">
    <property type="entry name" value="RBD_domain_sf"/>
</dbReference>
<protein>
    <recommendedName>
        <fullName evidence="1">RNA-dependent RNA polymerase</fullName>
        <ecNumber evidence="1">2.7.7.48</ecNumber>
    </recommendedName>
</protein>
<dbReference type="GO" id="GO:0031380">
    <property type="term" value="C:nuclear RNA-directed RNA polymerase complex"/>
    <property type="evidence" value="ECO:0007669"/>
    <property type="project" value="TreeGrafter"/>
</dbReference>
<comment type="catalytic activity">
    <reaction evidence="1">
        <text>RNA(n) + a ribonucleoside 5'-triphosphate = RNA(n+1) + diphosphate</text>
        <dbReference type="Rhea" id="RHEA:21248"/>
        <dbReference type="Rhea" id="RHEA-COMP:14527"/>
        <dbReference type="Rhea" id="RHEA-COMP:17342"/>
        <dbReference type="ChEBI" id="CHEBI:33019"/>
        <dbReference type="ChEBI" id="CHEBI:61557"/>
        <dbReference type="ChEBI" id="CHEBI:140395"/>
        <dbReference type="EC" id="2.7.7.48"/>
    </reaction>
</comment>
<dbReference type="Pfam" id="PF25358">
    <property type="entry name" value="PH_fung_RdRP"/>
    <property type="match status" value="1"/>
</dbReference>
<keyword evidence="1" id="KW-0696">RNA-directed RNA polymerase</keyword>
<keyword evidence="1" id="KW-0808">Transferase</keyword>
<feature type="domain" description="RDRP core" evidence="2">
    <location>
        <begin position="421"/>
        <end position="1015"/>
    </location>
</feature>
<keyword evidence="5" id="KW-1185">Reference proteome</keyword>
<comment type="similarity">
    <text evidence="1">Belongs to the RdRP family.</text>
</comment>
<keyword evidence="1" id="KW-0694">RNA-binding</keyword>
<dbReference type="CDD" id="cd00590">
    <property type="entry name" value="RRM_SF"/>
    <property type="match status" value="1"/>
</dbReference>
<evidence type="ECO:0000259" key="2">
    <source>
        <dbReference type="Pfam" id="PF05183"/>
    </source>
</evidence>
<dbReference type="AlphaFoldDB" id="A0A0D2JJK1"/>
<dbReference type="SUPFAM" id="SSF54928">
    <property type="entry name" value="RNA-binding domain, RBD"/>
    <property type="match status" value="1"/>
</dbReference>
<dbReference type="EMBL" id="KN847475">
    <property type="protein sequence ID" value="KIX09610.1"/>
    <property type="molecule type" value="Genomic_DNA"/>
</dbReference>
<dbReference type="OrthoDB" id="6513042at2759"/>